<feature type="transmembrane region" description="Helical" evidence="5">
    <location>
        <begin position="117"/>
        <end position="134"/>
    </location>
</feature>
<evidence type="ECO:0000313" key="9">
    <source>
        <dbReference type="WBParaSite" id="NBR_0002065801-mRNA-1"/>
    </source>
</evidence>
<dbReference type="Pfam" id="PF00664">
    <property type="entry name" value="ABC_membrane"/>
    <property type="match status" value="1"/>
</dbReference>
<dbReference type="SUPFAM" id="SSF90123">
    <property type="entry name" value="ABC transporter transmembrane region"/>
    <property type="match status" value="1"/>
</dbReference>
<evidence type="ECO:0000256" key="2">
    <source>
        <dbReference type="ARBA" id="ARBA00022692"/>
    </source>
</evidence>
<evidence type="ECO:0000313" key="8">
    <source>
        <dbReference type="Proteomes" id="UP000271162"/>
    </source>
</evidence>
<protein>
    <submittedName>
        <fullName evidence="9">ABC transmembrane type-1 domain-containing protein</fullName>
    </submittedName>
</protein>
<evidence type="ECO:0000256" key="1">
    <source>
        <dbReference type="ARBA" id="ARBA00004141"/>
    </source>
</evidence>
<proteinExistence type="predicted"/>
<dbReference type="AlphaFoldDB" id="A0A0N4YTT6"/>
<name>A0A0N4YTT6_NIPBR</name>
<comment type="subcellular location">
    <subcellularLocation>
        <location evidence="1">Membrane</location>
        <topology evidence="1">Multi-pass membrane protein</topology>
    </subcellularLocation>
</comment>
<keyword evidence="8" id="KW-1185">Reference proteome</keyword>
<dbReference type="PANTHER" id="PTHR24222">
    <property type="entry name" value="ABC TRANSPORTER B FAMILY"/>
    <property type="match status" value="1"/>
</dbReference>
<evidence type="ECO:0000313" key="7">
    <source>
        <dbReference type="EMBL" id="VDL84396.1"/>
    </source>
</evidence>
<keyword evidence="2 5" id="KW-0812">Transmembrane</keyword>
<gene>
    <name evidence="7" type="ORF">NBR_LOCUS20659</name>
</gene>
<dbReference type="PANTHER" id="PTHR24222:SF76">
    <property type="entry name" value="MYCOBACTIN IMPORT ATP-BINDING_PERMEASE PROTEIN IRTB"/>
    <property type="match status" value="1"/>
</dbReference>
<dbReference type="InterPro" id="IPR039421">
    <property type="entry name" value="Type_1_exporter"/>
</dbReference>
<dbReference type="STRING" id="27835.A0A0N4YTT6"/>
<feature type="transmembrane region" description="Helical" evidence="5">
    <location>
        <begin position="91"/>
        <end position="111"/>
    </location>
</feature>
<dbReference type="Gene3D" id="1.20.1560.10">
    <property type="entry name" value="ABC transporter type 1, transmembrane domain"/>
    <property type="match status" value="1"/>
</dbReference>
<keyword evidence="3 5" id="KW-1133">Transmembrane helix</keyword>
<dbReference type="GO" id="GO:0140359">
    <property type="term" value="F:ABC-type transporter activity"/>
    <property type="evidence" value="ECO:0007669"/>
    <property type="project" value="InterPro"/>
</dbReference>
<dbReference type="EMBL" id="UYSL01025377">
    <property type="protein sequence ID" value="VDL84396.1"/>
    <property type="molecule type" value="Genomic_DNA"/>
</dbReference>
<dbReference type="WBParaSite" id="NBR_0002065801-mRNA-1">
    <property type="protein sequence ID" value="NBR_0002065801-mRNA-1"/>
    <property type="gene ID" value="NBR_0002065801"/>
</dbReference>
<reference evidence="7 8" key="2">
    <citation type="submission" date="2018-11" db="EMBL/GenBank/DDBJ databases">
        <authorList>
            <consortium name="Pathogen Informatics"/>
        </authorList>
    </citation>
    <scope>NUCLEOTIDE SEQUENCE [LARGE SCALE GENOMIC DNA]</scope>
</reference>
<dbReference type="InterPro" id="IPR036640">
    <property type="entry name" value="ABC1_TM_sf"/>
</dbReference>
<dbReference type="PROSITE" id="PS50929">
    <property type="entry name" value="ABC_TM1F"/>
    <property type="match status" value="1"/>
</dbReference>
<dbReference type="OMA" id="LAWEISG"/>
<evidence type="ECO:0000256" key="5">
    <source>
        <dbReference type="SAM" id="Phobius"/>
    </source>
</evidence>
<dbReference type="GO" id="GO:0005524">
    <property type="term" value="F:ATP binding"/>
    <property type="evidence" value="ECO:0007669"/>
    <property type="project" value="InterPro"/>
</dbReference>
<evidence type="ECO:0000256" key="3">
    <source>
        <dbReference type="ARBA" id="ARBA00022989"/>
    </source>
</evidence>
<sequence length="173" mass="19556">MRSISSGNCSGSLRKDRFSKLEKEHLNKWLTIQTTCLIVVCENLVNRLRRKFFKAILHQDIAWFDKNNSGELATKLFDNLERIKEGTGEKIGLTIQYIAQSLGGFAIAFVFSWKLTLIMMSLTPFMIVCGSFMAKRAALVTKEEAKKYAEAGRVAEEALTSMKTVIAFNGQQY</sequence>
<evidence type="ECO:0000256" key="4">
    <source>
        <dbReference type="ARBA" id="ARBA00023136"/>
    </source>
</evidence>
<feature type="domain" description="ABC transmembrane type-1" evidence="6">
    <location>
        <begin position="32"/>
        <end position="173"/>
    </location>
</feature>
<accession>A0A0N4YTT6</accession>
<dbReference type="Proteomes" id="UP000271162">
    <property type="component" value="Unassembled WGS sequence"/>
</dbReference>
<dbReference type="CDD" id="cd18577">
    <property type="entry name" value="ABC_6TM_Pgp_ABCB1_D1_like"/>
    <property type="match status" value="1"/>
</dbReference>
<organism evidence="9">
    <name type="scientific">Nippostrongylus brasiliensis</name>
    <name type="common">Rat hookworm</name>
    <dbReference type="NCBI Taxonomy" id="27835"/>
    <lineage>
        <taxon>Eukaryota</taxon>
        <taxon>Metazoa</taxon>
        <taxon>Ecdysozoa</taxon>
        <taxon>Nematoda</taxon>
        <taxon>Chromadorea</taxon>
        <taxon>Rhabditida</taxon>
        <taxon>Rhabditina</taxon>
        <taxon>Rhabditomorpha</taxon>
        <taxon>Strongyloidea</taxon>
        <taxon>Heligmosomidae</taxon>
        <taxon>Nippostrongylus</taxon>
    </lineage>
</organism>
<evidence type="ECO:0000259" key="6">
    <source>
        <dbReference type="PROSITE" id="PS50929"/>
    </source>
</evidence>
<reference evidence="9" key="1">
    <citation type="submission" date="2017-02" db="UniProtKB">
        <authorList>
            <consortium name="WormBaseParasite"/>
        </authorList>
    </citation>
    <scope>IDENTIFICATION</scope>
</reference>
<keyword evidence="4 5" id="KW-0472">Membrane</keyword>
<dbReference type="InterPro" id="IPR011527">
    <property type="entry name" value="ABC1_TM_dom"/>
</dbReference>
<dbReference type="GO" id="GO:0005886">
    <property type="term" value="C:plasma membrane"/>
    <property type="evidence" value="ECO:0007669"/>
    <property type="project" value="TreeGrafter"/>
</dbReference>